<dbReference type="EMBL" id="LFYR01002110">
    <property type="protein sequence ID" value="KMZ56942.1"/>
    <property type="molecule type" value="Genomic_DNA"/>
</dbReference>
<proteinExistence type="predicted"/>
<dbReference type="AlphaFoldDB" id="A0A0K9NLH1"/>
<accession>A0A0K9NLH1</accession>
<evidence type="ECO:0000313" key="3">
    <source>
        <dbReference type="Proteomes" id="UP000036987"/>
    </source>
</evidence>
<comment type="caution">
    <text evidence="2">The sequence shown here is derived from an EMBL/GenBank/DDBJ whole genome shotgun (WGS) entry which is preliminary data.</text>
</comment>
<protein>
    <submittedName>
        <fullName evidence="2">Uncharacterized protein</fullName>
    </submittedName>
</protein>
<sequence>MTVQLSSVNRNYTTNKTNFIVHRSTSLYILPFGKQSQHTNPLLKLPLQHRRSTESFSTMVRRLQTEGCSTNGEGVRRGQCRLERERDIIDLTGDDDHDYFLTPPSSRRRINPRTPPEKYQEFSLAQSGSRRAPVCPSPRHPPPPPPPPPVVQRNEPVPEYIPEAPPAPHNDVVVCPQCGYLFIAFLYTTVANMINTPDPVEPFNFDWINDLELGDP</sequence>
<keyword evidence="3" id="KW-1185">Reference proteome</keyword>
<organism evidence="2 3">
    <name type="scientific">Zostera marina</name>
    <name type="common">Eelgrass</name>
    <dbReference type="NCBI Taxonomy" id="29655"/>
    <lineage>
        <taxon>Eukaryota</taxon>
        <taxon>Viridiplantae</taxon>
        <taxon>Streptophyta</taxon>
        <taxon>Embryophyta</taxon>
        <taxon>Tracheophyta</taxon>
        <taxon>Spermatophyta</taxon>
        <taxon>Magnoliopsida</taxon>
        <taxon>Liliopsida</taxon>
        <taxon>Zosteraceae</taxon>
        <taxon>Zostera</taxon>
    </lineage>
</organism>
<reference evidence="3" key="1">
    <citation type="journal article" date="2016" name="Nature">
        <title>The genome of the seagrass Zostera marina reveals angiosperm adaptation to the sea.</title>
        <authorList>
            <person name="Olsen J.L."/>
            <person name="Rouze P."/>
            <person name="Verhelst B."/>
            <person name="Lin Y.-C."/>
            <person name="Bayer T."/>
            <person name="Collen J."/>
            <person name="Dattolo E."/>
            <person name="De Paoli E."/>
            <person name="Dittami S."/>
            <person name="Maumus F."/>
            <person name="Michel G."/>
            <person name="Kersting A."/>
            <person name="Lauritano C."/>
            <person name="Lohaus R."/>
            <person name="Toepel M."/>
            <person name="Tonon T."/>
            <person name="Vanneste K."/>
            <person name="Amirebrahimi M."/>
            <person name="Brakel J."/>
            <person name="Bostroem C."/>
            <person name="Chovatia M."/>
            <person name="Grimwood J."/>
            <person name="Jenkins J.W."/>
            <person name="Jueterbock A."/>
            <person name="Mraz A."/>
            <person name="Stam W.T."/>
            <person name="Tice H."/>
            <person name="Bornberg-Bauer E."/>
            <person name="Green P.J."/>
            <person name="Pearson G.A."/>
            <person name="Procaccini G."/>
            <person name="Duarte C.M."/>
            <person name="Schmutz J."/>
            <person name="Reusch T.B.H."/>
            <person name="Van de Peer Y."/>
        </authorList>
    </citation>
    <scope>NUCLEOTIDE SEQUENCE [LARGE SCALE GENOMIC DNA]</scope>
    <source>
        <strain evidence="3">cv. Finnish</strain>
    </source>
</reference>
<feature type="compositionally biased region" description="Pro residues" evidence="1">
    <location>
        <begin position="135"/>
        <end position="150"/>
    </location>
</feature>
<evidence type="ECO:0000313" key="2">
    <source>
        <dbReference type="EMBL" id="KMZ56942.1"/>
    </source>
</evidence>
<dbReference type="Proteomes" id="UP000036987">
    <property type="component" value="Unassembled WGS sequence"/>
</dbReference>
<evidence type="ECO:0000256" key="1">
    <source>
        <dbReference type="SAM" id="MobiDB-lite"/>
    </source>
</evidence>
<feature type="region of interest" description="Disordered" evidence="1">
    <location>
        <begin position="93"/>
        <end position="157"/>
    </location>
</feature>
<gene>
    <name evidence="2" type="ORF">ZOSMA_8G00870</name>
</gene>
<name>A0A0K9NLH1_ZOSMR</name>